<dbReference type="RefSeq" id="WP_003609421.1">
    <property type="nucleotide sequence ID" value="NZ_ADVE02000001.1"/>
</dbReference>
<feature type="domain" description="CopC" evidence="6">
    <location>
        <begin position="25"/>
        <end position="118"/>
    </location>
</feature>
<dbReference type="InterPro" id="IPR032694">
    <property type="entry name" value="CopC/D"/>
</dbReference>
<dbReference type="PANTHER" id="PTHR34820">
    <property type="entry name" value="INNER MEMBRANE PROTEIN YEBZ"/>
    <property type="match status" value="1"/>
</dbReference>
<evidence type="ECO:0000256" key="2">
    <source>
        <dbReference type="ARBA" id="ARBA00022723"/>
    </source>
</evidence>
<evidence type="ECO:0000256" key="1">
    <source>
        <dbReference type="ARBA" id="ARBA00004196"/>
    </source>
</evidence>
<keyword evidence="8" id="KW-1185">Reference proteome</keyword>
<keyword evidence="4" id="KW-0186">Copper</keyword>
<dbReference type="InterPro" id="IPR007348">
    <property type="entry name" value="CopC_dom"/>
</dbReference>
<comment type="subcellular location">
    <subcellularLocation>
        <location evidence="1">Cell envelope</location>
    </subcellularLocation>
</comment>
<dbReference type="PANTHER" id="PTHR34820:SF4">
    <property type="entry name" value="INNER MEMBRANE PROTEIN YEBZ"/>
    <property type="match status" value="1"/>
</dbReference>
<keyword evidence="2" id="KW-0479">Metal-binding</keyword>
<dbReference type="GO" id="GO:0006825">
    <property type="term" value="P:copper ion transport"/>
    <property type="evidence" value="ECO:0007669"/>
    <property type="project" value="InterPro"/>
</dbReference>
<dbReference type="KEGG" id="mtw:CQW49_20205"/>
<sequence length="120" mass="13349">MRFCRDFGSAIVCWTLVASLPAKAHAVLSDSTPREAQLVTSHDVPIELRFNCRIDAKRSRVLVIGPDLRSAVLPLVEAHTPDAVRAHLGDLQQGVYQLHWQVLSVDGHITRGDISFRVTR</sequence>
<reference evidence="8" key="1">
    <citation type="submission" date="2017-10" db="EMBL/GenBank/DDBJ databases">
        <title>Completed PacBio SMRT sequence of Methylosinus trichosporium OB3b reveals presence of a third large plasmid.</title>
        <authorList>
            <person name="Charles T.C."/>
            <person name="Lynch M.D.J."/>
            <person name="Heil J.R."/>
            <person name="Cheng J."/>
        </authorList>
    </citation>
    <scope>NUCLEOTIDE SEQUENCE [LARGE SCALE GENOMIC DNA]</scope>
    <source>
        <strain evidence="8">OB3b</strain>
    </source>
</reference>
<evidence type="ECO:0000256" key="5">
    <source>
        <dbReference type="SAM" id="SignalP"/>
    </source>
</evidence>
<evidence type="ECO:0000256" key="3">
    <source>
        <dbReference type="ARBA" id="ARBA00022729"/>
    </source>
</evidence>
<dbReference type="InterPro" id="IPR014755">
    <property type="entry name" value="Cu-Rt/internalin_Ig-like"/>
</dbReference>
<dbReference type="AlphaFoldDB" id="A0A2D2D4P1"/>
<dbReference type="EMBL" id="CP023737">
    <property type="protein sequence ID" value="ATQ69946.1"/>
    <property type="molecule type" value="Genomic_DNA"/>
</dbReference>
<dbReference type="GO" id="GO:0005886">
    <property type="term" value="C:plasma membrane"/>
    <property type="evidence" value="ECO:0007669"/>
    <property type="project" value="TreeGrafter"/>
</dbReference>
<name>A0A2D2D4P1_METT3</name>
<accession>A0A2D2D4P1</accession>
<gene>
    <name evidence="7" type="ORF">CQW49_20205</name>
</gene>
<dbReference type="InterPro" id="IPR014756">
    <property type="entry name" value="Ig_E-set"/>
</dbReference>
<evidence type="ECO:0000313" key="7">
    <source>
        <dbReference type="EMBL" id="ATQ69946.1"/>
    </source>
</evidence>
<dbReference type="STRING" id="595536.GCA_000178815_01154"/>
<evidence type="ECO:0000256" key="4">
    <source>
        <dbReference type="ARBA" id="ARBA00023008"/>
    </source>
</evidence>
<dbReference type="SUPFAM" id="SSF81296">
    <property type="entry name" value="E set domains"/>
    <property type="match status" value="1"/>
</dbReference>
<keyword evidence="3 5" id="KW-0732">Signal</keyword>
<proteinExistence type="predicted"/>
<dbReference type="GO" id="GO:0005507">
    <property type="term" value="F:copper ion binding"/>
    <property type="evidence" value="ECO:0007669"/>
    <property type="project" value="InterPro"/>
</dbReference>
<dbReference type="Pfam" id="PF04234">
    <property type="entry name" value="CopC"/>
    <property type="match status" value="1"/>
</dbReference>
<protein>
    <submittedName>
        <fullName evidence="7">Copper resistance protein CopC</fullName>
    </submittedName>
</protein>
<dbReference type="Proteomes" id="UP000230709">
    <property type="component" value="Chromosome"/>
</dbReference>
<evidence type="ECO:0000259" key="6">
    <source>
        <dbReference type="Pfam" id="PF04234"/>
    </source>
</evidence>
<dbReference type="GO" id="GO:0042597">
    <property type="term" value="C:periplasmic space"/>
    <property type="evidence" value="ECO:0007669"/>
    <property type="project" value="InterPro"/>
</dbReference>
<dbReference type="Gene3D" id="2.60.40.1220">
    <property type="match status" value="1"/>
</dbReference>
<dbReference type="GO" id="GO:0046688">
    <property type="term" value="P:response to copper ion"/>
    <property type="evidence" value="ECO:0007669"/>
    <property type="project" value="InterPro"/>
</dbReference>
<dbReference type="GO" id="GO:0030313">
    <property type="term" value="C:cell envelope"/>
    <property type="evidence" value="ECO:0007669"/>
    <property type="project" value="UniProtKB-SubCell"/>
</dbReference>
<feature type="signal peptide" evidence="5">
    <location>
        <begin position="1"/>
        <end position="24"/>
    </location>
</feature>
<feature type="chain" id="PRO_5013702679" evidence="5">
    <location>
        <begin position="25"/>
        <end position="120"/>
    </location>
</feature>
<evidence type="ECO:0000313" key="8">
    <source>
        <dbReference type="Proteomes" id="UP000230709"/>
    </source>
</evidence>
<organism evidence="7 8">
    <name type="scientific">Methylosinus trichosporium (strain ATCC 35070 / NCIMB 11131 / UNIQEM 75 / OB3b)</name>
    <dbReference type="NCBI Taxonomy" id="595536"/>
    <lineage>
        <taxon>Bacteria</taxon>
        <taxon>Pseudomonadati</taxon>
        <taxon>Pseudomonadota</taxon>
        <taxon>Alphaproteobacteria</taxon>
        <taxon>Hyphomicrobiales</taxon>
        <taxon>Methylocystaceae</taxon>
        <taxon>Methylosinus</taxon>
    </lineage>
</organism>